<keyword evidence="4" id="KW-0862">Zinc</keyword>
<feature type="region of interest" description="Disordered" evidence="6">
    <location>
        <begin position="1"/>
        <end position="39"/>
    </location>
</feature>
<proteinExistence type="predicted"/>
<feature type="compositionally biased region" description="Polar residues" evidence="6">
    <location>
        <begin position="22"/>
        <end position="35"/>
    </location>
</feature>
<keyword evidence="1" id="KW-0479">Metal-binding</keyword>
<dbReference type="GO" id="GO:0000977">
    <property type="term" value="F:RNA polymerase II transcription regulatory region sequence-specific DNA binding"/>
    <property type="evidence" value="ECO:0007669"/>
    <property type="project" value="TreeGrafter"/>
</dbReference>
<reference evidence="9" key="1">
    <citation type="submission" date="2013-05" db="EMBL/GenBank/DDBJ databases">
        <title>The Genome sequence of Mucor circinelloides f. circinelloides 1006PhL.</title>
        <authorList>
            <consortium name="The Broad Institute Genomics Platform"/>
            <person name="Cuomo C."/>
            <person name="Earl A."/>
            <person name="Findley K."/>
            <person name="Lee S.C."/>
            <person name="Walker B."/>
            <person name="Young S."/>
            <person name="Zeng Q."/>
            <person name="Gargeya S."/>
            <person name="Fitzgerald M."/>
            <person name="Haas B."/>
            <person name="Abouelleil A."/>
            <person name="Allen A.W."/>
            <person name="Alvarado L."/>
            <person name="Arachchi H.M."/>
            <person name="Berlin A.M."/>
            <person name="Chapman S.B."/>
            <person name="Gainer-Dewar J."/>
            <person name="Goldberg J."/>
            <person name="Griggs A."/>
            <person name="Gujja S."/>
            <person name="Hansen M."/>
            <person name="Howarth C."/>
            <person name="Imamovic A."/>
            <person name="Ireland A."/>
            <person name="Larimer J."/>
            <person name="McCowan C."/>
            <person name="Murphy C."/>
            <person name="Pearson M."/>
            <person name="Poon T.W."/>
            <person name="Priest M."/>
            <person name="Roberts A."/>
            <person name="Saif S."/>
            <person name="Shea T."/>
            <person name="Sisk P."/>
            <person name="Sykes S."/>
            <person name="Wortman J."/>
            <person name="Nusbaum C."/>
            <person name="Birren B."/>
        </authorList>
    </citation>
    <scope>NUCLEOTIDE SEQUENCE [LARGE SCALE GENOMIC DNA]</scope>
    <source>
        <strain evidence="9">1006PhL</strain>
    </source>
</reference>
<keyword evidence="9" id="KW-1185">Reference proteome</keyword>
<dbReference type="SMART" id="SM00355">
    <property type="entry name" value="ZnF_C2H2"/>
    <property type="match status" value="8"/>
</dbReference>
<dbReference type="PROSITE" id="PS00028">
    <property type="entry name" value="ZINC_FINGER_C2H2_1"/>
    <property type="match status" value="7"/>
</dbReference>
<dbReference type="GO" id="GO:0005634">
    <property type="term" value="C:nucleus"/>
    <property type="evidence" value="ECO:0007669"/>
    <property type="project" value="TreeGrafter"/>
</dbReference>
<feature type="domain" description="C2H2-type" evidence="7">
    <location>
        <begin position="344"/>
        <end position="367"/>
    </location>
</feature>
<dbReference type="EMBL" id="KE124170">
    <property type="protein sequence ID" value="EPB81496.1"/>
    <property type="molecule type" value="Genomic_DNA"/>
</dbReference>
<dbReference type="Proteomes" id="UP000014254">
    <property type="component" value="Unassembled WGS sequence"/>
</dbReference>
<evidence type="ECO:0000256" key="5">
    <source>
        <dbReference type="PROSITE-ProRule" id="PRU00042"/>
    </source>
</evidence>
<accession>S2IV25</accession>
<dbReference type="eggNOG" id="ENOG502RMF7">
    <property type="taxonomic scope" value="Eukaryota"/>
</dbReference>
<evidence type="ECO:0000256" key="6">
    <source>
        <dbReference type="SAM" id="MobiDB-lite"/>
    </source>
</evidence>
<dbReference type="PROSITE" id="PS50157">
    <property type="entry name" value="ZINC_FINGER_C2H2_2"/>
    <property type="match status" value="4"/>
</dbReference>
<evidence type="ECO:0000256" key="3">
    <source>
        <dbReference type="ARBA" id="ARBA00022771"/>
    </source>
</evidence>
<name>S2IV25_MUCC1</name>
<feature type="domain" description="C2H2-type" evidence="7">
    <location>
        <begin position="390"/>
        <end position="415"/>
    </location>
</feature>
<dbReference type="Pfam" id="PF12874">
    <property type="entry name" value="zf-met"/>
    <property type="match status" value="1"/>
</dbReference>
<dbReference type="GO" id="GO:0000981">
    <property type="term" value="F:DNA-binding transcription factor activity, RNA polymerase II-specific"/>
    <property type="evidence" value="ECO:0007669"/>
    <property type="project" value="TreeGrafter"/>
</dbReference>
<dbReference type="Gene3D" id="3.30.160.60">
    <property type="entry name" value="Classic Zinc Finger"/>
    <property type="match status" value="3"/>
</dbReference>
<keyword evidence="3 5" id="KW-0863">Zinc-finger</keyword>
<dbReference type="PANTHER" id="PTHR24409">
    <property type="entry name" value="ZINC FINGER PROTEIN 142"/>
    <property type="match status" value="1"/>
</dbReference>
<evidence type="ECO:0000256" key="1">
    <source>
        <dbReference type="ARBA" id="ARBA00022723"/>
    </source>
</evidence>
<evidence type="ECO:0000256" key="2">
    <source>
        <dbReference type="ARBA" id="ARBA00022737"/>
    </source>
</evidence>
<keyword evidence="2" id="KW-0677">Repeat</keyword>
<dbReference type="VEuPathDB" id="FungiDB:HMPREF1544_11789"/>
<dbReference type="STRING" id="1220926.S2IV25"/>
<dbReference type="InParanoid" id="S2IV25"/>
<dbReference type="OrthoDB" id="2202020at2759"/>
<evidence type="ECO:0000259" key="7">
    <source>
        <dbReference type="PROSITE" id="PS50157"/>
    </source>
</evidence>
<evidence type="ECO:0000313" key="9">
    <source>
        <dbReference type="Proteomes" id="UP000014254"/>
    </source>
</evidence>
<dbReference type="AlphaFoldDB" id="S2IV25"/>
<feature type="compositionally biased region" description="Basic and acidic residues" evidence="6">
    <location>
        <begin position="9"/>
        <end position="20"/>
    </location>
</feature>
<dbReference type="OMA" id="CCACETT"/>
<protein>
    <recommendedName>
        <fullName evidence="7">C2H2-type domain-containing protein</fullName>
    </recommendedName>
</protein>
<feature type="domain" description="C2H2-type" evidence="7">
    <location>
        <begin position="164"/>
        <end position="187"/>
    </location>
</feature>
<evidence type="ECO:0000256" key="4">
    <source>
        <dbReference type="ARBA" id="ARBA00022833"/>
    </source>
</evidence>
<gene>
    <name evidence="8" type="ORF">HMPREF1544_11789</name>
</gene>
<dbReference type="GO" id="GO:0008270">
    <property type="term" value="F:zinc ion binding"/>
    <property type="evidence" value="ECO:0007669"/>
    <property type="project" value="UniProtKB-KW"/>
</dbReference>
<dbReference type="InterPro" id="IPR013087">
    <property type="entry name" value="Znf_C2H2_type"/>
</dbReference>
<feature type="domain" description="C2H2-type" evidence="7">
    <location>
        <begin position="297"/>
        <end position="320"/>
    </location>
</feature>
<sequence length="415" mass="48461">MKLRNRQKRASDNIKQEDYKPNLTNINASSSTVDEPNTCDHNIKQEDVKNQSNLLKQDDEFEGKEYYYRCDICKQKMPSIQFVMEHRKSVHNVKSVKISIIKDTNTEPDIHDPDFHCQPCNLDYKDGNRYRSHLRNVHFMILKTIPSHKIPRNSIVPDPDDPNLHCRACDSTFSYKTTYKQHCRYIHGMTSVKLGIKKSTLDGITDTYCKLCDTRLSSKTAYKIHLSAIHKMDWRLTRQKPKNIVPDVDDPNFYCCACETTLGSKMAFKNHLLLVHSIYPSAPKKTSLEPDIDDPNYDCRTCQRNYRSKGEYRRHLRYVHQIALTPLRGNVDPENLPDPNDPHYYCSVCKKSWTTRGRYRSHCRGSHFMILGRQTISNPNAEININDPNFYCAQCERSYNTTSSFKCHLRQVHDI</sequence>
<dbReference type="PANTHER" id="PTHR24409:SF295">
    <property type="entry name" value="AZ2-RELATED"/>
    <property type="match status" value="1"/>
</dbReference>
<evidence type="ECO:0000313" key="8">
    <source>
        <dbReference type="EMBL" id="EPB81496.1"/>
    </source>
</evidence>
<organism evidence="8 9">
    <name type="scientific">Mucor circinelloides f. circinelloides (strain 1006PhL)</name>
    <name type="common">Mucormycosis agent</name>
    <name type="synonym">Calyptromyces circinelloides</name>
    <dbReference type="NCBI Taxonomy" id="1220926"/>
    <lineage>
        <taxon>Eukaryota</taxon>
        <taxon>Fungi</taxon>
        <taxon>Fungi incertae sedis</taxon>
        <taxon>Mucoromycota</taxon>
        <taxon>Mucoromycotina</taxon>
        <taxon>Mucoromycetes</taxon>
        <taxon>Mucorales</taxon>
        <taxon>Mucorineae</taxon>
        <taxon>Mucoraceae</taxon>
        <taxon>Mucor</taxon>
    </lineage>
</organism>